<dbReference type="InterPro" id="IPR001202">
    <property type="entry name" value="WW_dom"/>
</dbReference>
<dbReference type="SMART" id="SM00456">
    <property type="entry name" value="WW"/>
    <property type="match status" value="2"/>
</dbReference>
<evidence type="ECO:0000313" key="5">
    <source>
        <dbReference type="WBParaSite" id="EN70_705"/>
    </source>
</evidence>
<dbReference type="CDD" id="cd06734">
    <property type="entry name" value="PDZ4_MAGI-1_3-like"/>
    <property type="match status" value="1"/>
</dbReference>
<dbReference type="Proteomes" id="UP000095285">
    <property type="component" value="Unassembled WGS sequence"/>
</dbReference>
<keyword evidence="1" id="KW-0677">Repeat</keyword>
<organism evidence="4 5">
    <name type="scientific">Loa loa</name>
    <name type="common">Eye worm</name>
    <name type="synonym">Filaria loa</name>
    <dbReference type="NCBI Taxonomy" id="7209"/>
    <lineage>
        <taxon>Eukaryota</taxon>
        <taxon>Metazoa</taxon>
        <taxon>Ecdysozoa</taxon>
        <taxon>Nematoda</taxon>
        <taxon>Chromadorea</taxon>
        <taxon>Rhabditida</taxon>
        <taxon>Spirurina</taxon>
        <taxon>Spiruromorpha</taxon>
        <taxon>Filarioidea</taxon>
        <taxon>Onchocercidae</taxon>
        <taxon>Loa</taxon>
    </lineage>
</organism>
<dbReference type="InterPro" id="IPR027417">
    <property type="entry name" value="P-loop_NTPase"/>
</dbReference>
<dbReference type="AlphaFoldDB" id="A0A1I7VWH9"/>
<dbReference type="CDD" id="cd06735">
    <property type="entry name" value="PDZ5_MAGI-1_3-like"/>
    <property type="match status" value="1"/>
</dbReference>
<dbReference type="PROSITE" id="PS01159">
    <property type="entry name" value="WW_DOMAIN_1"/>
    <property type="match status" value="2"/>
</dbReference>
<evidence type="ECO:0000313" key="4">
    <source>
        <dbReference type="Proteomes" id="UP000095285"/>
    </source>
</evidence>
<sequence length="1095" mass="120339">MSSKKVLINKQTIENNGEIDLVTLEKNLNSINMTRKTSYTSTSDDTDKKCNFLETITRTVQISCQPPLIPFTIQGGSAEGYLILVELVLHPDLLHVLAADDIILSINGRKISGMLLRDVRKLLEGLFAINESFYMEIVNKNSIPSSITEILAGDNYPELQIVIRNNVYQKTVPYTTRQPRNGEIDGVHYKFVDVATFRQLRDNNQLLEHGHYQGHYYGTPKPVEDDEMVSDPKGPLPPNWEIAYSDQGEKYFVDHNTGTTQWEDPRDLPDGWEKVNDGIYGTFYVDHVNKRTQYERPSSSSLQKITDVIPHSSHSYAYANNHDASSSTKIVLNNNGTGSRRHSTLYSNHSSPSHIAASIYNFTRDPSQLRGELITTRIVKGPKGLGFTLIGNDGSSLQDEFLQIKNVIPGGPAHRDGVLQMGDVLVYVNSECVLGASQAHACLIFQSIGVGELVTLQICRGYPLLFDPTNKIVTENAYVTRSDDVKEVIINKGSDGFGFTIFESIQGQRVKKILYPERCENLLEGDTLLEMRTTYPHGNPSCPMGEERITNFRGMPHHELVSVLRDCPIGFWAKLIVRRNSPKHRSRTPSAAFRYGEQRPSPAPTLMPRSKTPAPHPPRPTKAYPHPSVLLPATSQGLTISNGGVVSAHASGNTIPRQHERHPNEDIYENFSNLRPSSTSLGFATPNYMPMASLATSTVETVTVNLIRKPNGFGFRVVGGTEEGTNITVGQVVPGGAAADDGRLHQGDEIIEISGKNVEGESHAMAVQLMQKAAASGHVKLVVRRPKTGDLSRSTSAPVNQLSATSATYDVILNRNHGDSFGFVIISSLNNNGSTIGRIVEGSPAALCGQLRVGDRVVAVNGIDIIQLPHNDIVTLIKKSGLSVRLTISPSISGCPLGSSTSYYSTSHIGPIATYGHSSYPSFHTNQFDPSHSHSFDVPQYRHPAGNGYITRTSPIPPEAQSSCESLLQDLWNISCIDRYSEFSNYDAITISSSSTAVSSVSLRLEQIFINVELNRGPKGFGFSIRGGQEFDSMPLFVLRIAEDGPAALDGRLKVGDQLMEINGQSTRGMTHTNAIQIIKQYPNVRLLVRRPQGF</sequence>
<dbReference type="CDD" id="cd00201">
    <property type="entry name" value="WW"/>
    <property type="match status" value="2"/>
</dbReference>
<dbReference type="WBParaSite" id="EN70_705">
    <property type="protein sequence ID" value="EN70_705"/>
    <property type="gene ID" value="EN70_705"/>
</dbReference>
<dbReference type="GO" id="GO:0005737">
    <property type="term" value="C:cytoplasm"/>
    <property type="evidence" value="ECO:0007669"/>
    <property type="project" value="TreeGrafter"/>
</dbReference>
<dbReference type="SUPFAM" id="SSF51045">
    <property type="entry name" value="WW domain"/>
    <property type="match status" value="2"/>
</dbReference>
<keyword evidence="4" id="KW-1185">Reference proteome</keyword>
<name>A0A1I7VWH9_LOALO</name>
<dbReference type="InterPro" id="IPR008145">
    <property type="entry name" value="GK/Ca_channel_bsu"/>
</dbReference>
<dbReference type="Gene3D" id="2.20.70.10">
    <property type="match status" value="2"/>
</dbReference>
<evidence type="ECO:0000256" key="1">
    <source>
        <dbReference type="ARBA" id="ARBA00022737"/>
    </source>
</evidence>
<dbReference type="CDD" id="cd06733">
    <property type="entry name" value="PDZ3_MAGI-1_3-like"/>
    <property type="match status" value="1"/>
</dbReference>
<evidence type="ECO:0000259" key="3">
    <source>
        <dbReference type="PROSITE" id="PS01159"/>
    </source>
</evidence>
<feature type="domain" description="WW" evidence="3">
    <location>
        <begin position="240"/>
        <end position="265"/>
    </location>
</feature>
<feature type="region of interest" description="Disordered" evidence="2">
    <location>
        <begin position="583"/>
        <end position="625"/>
    </location>
</feature>
<dbReference type="GO" id="GO:0007165">
    <property type="term" value="P:signal transduction"/>
    <property type="evidence" value="ECO:0007669"/>
    <property type="project" value="TreeGrafter"/>
</dbReference>
<dbReference type="eggNOG" id="KOG3209">
    <property type="taxonomic scope" value="Eukaryota"/>
</dbReference>
<dbReference type="GO" id="GO:0034330">
    <property type="term" value="P:cell junction organization"/>
    <property type="evidence" value="ECO:0007669"/>
    <property type="project" value="UniProtKB-ARBA"/>
</dbReference>
<dbReference type="SMART" id="SM00228">
    <property type="entry name" value="PDZ"/>
    <property type="match status" value="6"/>
</dbReference>
<dbReference type="SMART" id="SM00072">
    <property type="entry name" value="GuKc"/>
    <property type="match status" value="1"/>
</dbReference>
<dbReference type="FunFam" id="3.30.63.10:FF:000002">
    <property type="entry name" value="Guanylate kinase 1"/>
    <property type="match status" value="1"/>
</dbReference>
<dbReference type="SUPFAM" id="SSF50156">
    <property type="entry name" value="PDZ domain-like"/>
    <property type="match status" value="6"/>
</dbReference>
<dbReference type="PANTHER" id="PTHR10316">
    <property type="entry name" value="MEMBRANE ASSOCIATED GUANYLATE KINASE-RELATED"/>
    <property type="match status" value="1"/>
</dbReference>
<proteinExistence type="predicted"/>
<dbReference type="Pfam" id="PF00595">
    <property type="entry name" value="PDZ"/>
    <property type="match status" value="4"/>
</dbReference>
<dbReference type="Gene3D" id="2.30.42.10">
    <property type="match status" value="5"/>
</dbReference>
<dbReference type="InterPro" id="IPR036020">
    <property type="entry name" value="WW_dom_sf"/>
</dbReference>
<dbReference type="InterPro" id="IPR020590">
    <property type="entry name" value="Guanylate_kinase_CS"/>
</dbReference>
<dbReference type="SUPFAM" id="SSF52540">
    <property type="entry name" value="P-loop containing nucleoside triphosphate hydrolases"/>
    <property type="match status" value="1"/>
</dbReference>
<dbReference type="Pfam" id="PF00397">
    <property type="entry name" value="WW"/>
    <property type="match status" value="1"/>
</dbReference>
<dbReference type="Gene3D" id="3.30.63.10">
    <property type="entry name" value="Guanylate Kinase phosphate binding domain"/>
    <property type="match status" value="1"/>
</dbReference>
<dbReference type="PROSITE" id="PS00856">
    <property type="entry name" value="GUANYLATE_KINASE_1"/>
    <property type="match status" value="1"/>
</dbReference>
<accession>A0A1I7VWH9</accession>
<dbReference type="InterPro" id="IPR001478">
    <property type="entry name" value="PDZ"/>
</dbReference>
<reference evidence="5" key="2">
    <citation type="submission" date="2016-11" db="UniProtKB">
        <authorList>
            <consortium name="WormBaseParasite"/>
        </authorList>
    </citation>
    <scope>IDENTIFICATION</scope>
</reference>
<evidence type="ECO:0000256" key="2">
    <source>
        <dbReference type="SAM" id="MobiDB-lite"/>
    </source>
</evidence>
<reference evidence="4" key="1">
    <citation type="submission" date="2012-04" db="EMBL/GenBank/DDBJ databases">
        <title>The Genome Sequence of Loa loa.</title>
        <authorList>
            <consortium name="The Broad Institute Genome Sequencing Platform"/>
            <consortium name="Broad Institute Genome Sequencing Center for Infectious Disease"/>
            <person name="Nutman T.B."/>
            <person name="Fink D.L."/>
            <person name="Russ C."/>
            <person name="Young S."/>
            <person name="Zeng Q."/>
            <person name="Gargeya S."/>
            <person name="Alvarado L."/>
            <person name="Berlin A."/>
            <person name="Chapman S.B."/>
            <person name="Chen Z."/>
            <person name="Freedman E."/>
            <person name="Gellesch M."/>
            <person name="Goldberg J."/>
            <person name="Griggs A."/>
            <person name="Gujja S."/>
            <person name="Heilman E.R."/>
            <person name="Heiman D."/>
            <person name="Howarth C."/>
            <person name="Mehta T."/>
            <person name="Neiman D."/>
            <person name="Pearson M."/>
            <person name="Roberts A."/>
            <person name="Saif S."/>
            <person name="Shea T."/>
            <person name="Shenoy N."/>
            <person name="Sisk P."/>
            <person name="Stolte C."/>
            <person name="Sykes S."/>
            <person name="White J."/>
            <person name="Yandava C."/>
            <person name="Haas B."/>
            <person name="Henn M.R."/>
            <person name="Nusbaum C."/>
            <person name="Birren B."/>
        </authorList>
    </citation>
    <scope>NUCLEOTIDE SEQUENCE [LARGE SCALE GENOMIC DNA]</scope>
</reference>
<dbReference type="PANTHER" id="PTHR10316:SF40">
    <property type="entry name" value="LD27118P"/>
    <property type="match status" value="1"/>
</dbReference>
<dbReference type="InterPro" id="IPR036034">
    <property type="entry name" value="PDZ_sf"/>
</dbReference>
<dbReference type="FunFam" id="2.30.42.10:FF:000005">
    <property type="entry name" value="Membrane associated guanylate kinase, WW and PDZ domain containing 1"/>
    <property type="match status" value="1"/>
</dbReference>
<feature type="domain" description="WW" evidence="3">
    <location>
        <begin position="272"/>
        <end position="297"/>
    </location>
</feature>
<protein>
    <submittedName>
        <fullName evidence="5">Membrane-associated guanylate kinase, WW and PDZ domain-containing protein 2</fullName>
    </submittedName>
</protein>
<dbReference type="Pfam" id="PF00625">
    <property type="entry name" value="Guanylate_kin"/>
    <property type="match status" value="1"/>
</dbReference>
<dbReference type="STRING" id="7209.A0A1I7VWH9"/>